<dbReference type="Proteomes" id="UP000013966">
    <property type="component" value="Chromosome 3"/>
</dbReference>
<dbReference type="AlphaFoldDB" id="R4WP71"/>
<sequence length="49" mass="5752">MQILIEKWNEEPVPDLITWRTVCANCLALVCPIYRTDIWLTGMKCSVRQ</sequence>
<evidence type="ECO:0000313" key="1">
    <source>
        <dbReference type="EMBL" id="BAN26458.1"/>
    </source>
</evidence>
<dbReference type="STRING" id="758793.BRPE64_CCDS03750"/>
<proteinExistence type="predicted"/>
<dbReference type="EMBL" id="AP013060">
    <property type="protein sequence ID" value="BAN26458.1"/>
    <property type="molecule type" value="Genomic_DNA"/>
</dbReference>
<reference evidence="1 2" key="2">
    <citation type="journal article" date="2018" name="Int. J. Syst. Evol. Microbiol.">
        <title>Burkholderia insecticola sp. nov., a gut symbiotic bacterium of the bean bug Riptortus pedestris.</title>
        <authorList>
            <person name="Takeshita K."/>
            <person name="Tamaki H."/>
            <person name="Ohbayashi T."/>
            <person name="Meng X.-Y."/>
            <person name="Sone T."/>
            <person name="Mitani Y."/>
            <person name="Peeters C."/>
            <person name="Kikuchi Y."/>
            <person name="Vandamme P."/>
        </authorList>
    </citation>
    <scope>NUCLEOTIDE SEQUENCE [LARGE SCALE GENOMIC DNA]</scope>
    <source>
        <strain evidence="1">RPE64</strain>
    </source>
</reference>
<protein>
    <submittedName>
        <fullName evidence="1">Uncharacterized protein</fullName>
    </submittedName>
</protein>
<dbReference type="KEGG" id="buo:BRPE64_CCDS03750"/>
<accession>R4WP71</accession>
<organism evidence="1 2">
    <name type="scientific">Caballeronia insecticola</name>
    <dbReference type="NCBI Taxonomy" id="758793"/>
    <lineage>
        <taxon>Bacteria</taxon>
        <taxon>Pseudomonadati</taxon>
        <taxon>Pseudomonadota</taxon>
        <taxon>Betaproteobacteria</taxon>
        <taxon>Burkholderiales</taxon>
        <taxon>Burkholderiaceae</taxon>
        <taxon>Caballeronia</taxon>
    </lineage>
</organism>
<dbReference type="PATRIC" id="fig|758793.3.peg.4696"/>
<keyword evidence="2" id="KW-1185">Reference proteome</keyword>
<evidence type="ECO:0000313" key="2">
    <source>
        <dbReference type="Proteomes" id="UP000013966"/>
    </source>
</evidence>
<dbReference type="HOGENOM" id="CLU_3133209_0_0_4"/>
<reference evidence="1 2" key="1">
    <citation type="journal article" date="2013" name="Genome Announc.">
        <title>Complete Genome Sequence of Burkholderia sp. Strain RPE64, Bacterial Symbiont of the Bean Bug Riptortus pedestris.</title>
        <authorList>
            <person name="Shibata T.F."/>
            <person name="Maeda T."/>
            <person name="Nikoh N."/>
            <person name="Yamaguchi K."/>
            <person name="Oshima K."/>
            <person name="Hattori M."/>
            <person name="Nishiyama T."/>
            <person name="Hasebe M."/>
            <person name="Fukatsu T."/>
            <person name="Kikuchi Y."/>
            <person name="Shigenobu S."/>
        </authorList>
    </citation>
    <scope>NUCLEOTIDE SEQUENCE [LARGE SCALE GENOMIC DNA]</scope>
</reference>
<gene>
    <name evidence="1" type="ORF">BRPE64_CCDS03750</name>
</gene>
<name>R4WP71_9BURK</name>